<dbReference type="GO" id="GO:0005615">
    <property type="term" value="C:extracellular space"/>
    <property type="evidence" value="ECO:0007669"/>
    <property type="project" value="TreeGrafter"/>
</dbReference>
<dbReference type="PANTHER" id="PTHR12236:SF95">
    <property type="entry name" value="CUTICULAR PROTEIN 76BD, ISOFORM C-RELATED"/>
    <property type="match status" value="1"/>
</dbReference>
<dbReference type="EMBL" id="JAPXFL010000001">
    <property type="protein sequence ID" value="KAK9511361.1"/>
    <property type="molecule type" value="Genomic_DNA"/>
</dbReference>
<evidence type="ECO:0000256" key="1">
    <source>
        <dbReference type="ARBA" id="ARBA00022460"/>
    </source>
</evidence>
<reference evidence="4 5" key="1">
    <citation type="submission" date="2022-12" db="EMBL/GenBank/DDBJ databases">
        <title>Chromosome-level genome assembly of true bugs.</title>
        <authorList>
            <person name="Ma L."/>
            <person name="Li H."/>
        </authorList>
    </citation>
    <scope>NUCLEOTIDE SEQUENCE [LARGE SCALE GENOMIC DNA]</scope>
    <source>
        <strain evidence="4">Lab_2022b</strain>
    </source>
</reference>
<name>A0AAW1DKX1_9HEMI</name>
<keyword evidence="3" id="KW-0732">Signal</keyword>
<feature type="signal peptide" evidence="3">
    <location>
        <begin position="1"/>
        <end position="23"/>
    </location>
</feature>
<protein>
    <submittedName>
        <fullName evidence="4">Uncharacterized protein</fullName>
    </submittedName>
</protein>
<evidence type="ECO:0000313" key="5">
    <source>
        <dbReference type="Proteomes" id="UP001461498"/>
    </source>
</evidence>
<comment type="caution">
    <text evidence="4">The sequence shown here is derived from an EMBL/GenBank/DDBJ whole genome shotgun (WGS) entry which is preliminary data.</text>
</comment>
<sequence>MHRLQIFIIFGSILAINLSEVESQYFGGNYGGDRSAPSDGGHHHQLFMSHPHYAFEVAVNDPKTGEVRNQQEIKDGDTVKGFYSLKEADGSIREVHYTADKHNGFNAVVKKKMNPY</sequence>
<evidence type="ECO:0000313" key="4">
    <source>
        <dbReference type="EMBL" id="KAK9511361.1"/>
    </source>
</evidence>
<dbReference type="GO" id="GO:0031012">
    <property type="term" value="C:extracellular matrix"/>
    <property type="evidence" value="ECO:0007669"/>
    <property type="project" value="TreeGrafter"/>
</dbReference>
<gene>
    <name evidence="4" type="ORF">O3M35_000029</name>
</gene>
<proteinExistence type="predicted"/>
<dbReference type="PROSITE" id="PS51155">
    <property type="entry name" value="CHIT_BIND_RR_2"/>
    <property type="match status" value="1"/>
</dbReference>
<evidence type="ECO:0000256" key="2">
    <source>
        <dbReference type="PROSITE-ProRule" id="PRU00497"/>
    </source>
</evidence>
<accession>A0AAW1DKX1</accession>
<dbReference type="Proteomes" id="UP001461498">
    <property type="component" value="Unassembled WGS sequence"/>
</dbReference>
<dbReference type="PROSITE" id="PS00233">
    <property type="entry name" value="CHIT_BIND_RR_1"/>
    <property type="match status" value="1"/>
</dbReference>
<dbReference type="AlphaFoldDB" id="A0AAW1DKX1"/>
<dbReference type="GO" id="GO:0042302">
    <property type="term" value="F:structural constituent of cuticle"/>
    <property type="evidence" value="ECO:0007669"/>
    <property type="project" value="UniProtKB-UniRule"/>
</dbReference>
<dbReference type="InterPro" id="IPR051217">
    <property type="entry name" value="Insect_Cuticle_Struc_Prot"/>
</dbReference>
<dbReference type="Pfam" id="PF00379">
    <property type="entry name" value="Chitin_bind_4"/>
    <property type="match status" value="1"/>
</dbReference>
<keyword evidence="5" id="KW-1185">Reference proteome</keyword>
<dbReference type="InterPro" id="IPR031311">
    <property type="entry name" value="CHIT_BIND_RR_consensus"/>
</dbReference>
<dbReference type="PANTHER" id="PTHR12236">
    <property type="entry name" value="STRUCTURAL CONTITUENT OF CUTICLE"/>
    <property type="match status" value="1"/>
</dbReference>
<feature type="chain" id="PRO_5043867036" evidence="3">
    <location>
        <begin position="24"/>
        <end position="116"/>
    </location>
</feature>
<organism evidence="4 5">
    <name type="scientific">Rhynocoris fuscipes</name>
    <dbReference type="NCBI Taxonomy" id="488301"/>
    <lineage>
        <taxon>Eukaryota</taxon>
        <taxon>Metazoa</taxon>
        <taxon>Ecdysozoa</taxon>
        <taxon>Arthropoda</taxon>
        <taxon>Hexapoda</taxon>
        <taxon>Insecta</taxon>
        <taxon>Pterygota</taxon>
        <taxon>Neoptera</taxon>
        <taxon>Paraneoptera</taxon>
        <taxon>Hemiptera</taxon>
        <taxon>Heteroptera</taxon>
        <taxon>Panheteroptera</taxon>
        <taxon>Cimicomorpha</taxon>
        <taxon>Reduviidae</taxon>
        <taxon>Harpactorinae</taxon>
        <taxon>Harpactorini</taxon>
        <taxon>Rhynocoris</taxon>
    </lineage>
</organism>
<evidence type="ECO:0000256" key="3">
    <source>
        <dbReference type="SAM" id="SignalP"/>
    </source>
</evidence>
<dbReference type="InterPro" id="IPR000618">
    <property type="entry name" value="Insect_cuticle"/>
</dbReference>
<keyword evidence="1 2" id="KW-0193">Cuticle</keyword>